<protein>
    <recommendedName>
        <fullName evidence="4">Cystatin domain-containing protein</fullName>
    </recommendedName>
</protein>
<dbReference type="EMBL" id="JAJJMB010008071">
    <property type="protein sequence ID" value="KAI3926210.1"/>
    <property type="molecule type" value="Genomic_DNA"/>
</dbReference>
<gene>
    <name evidence="5" type="ORF">MKW98_028346</name>
</gene>
<sequence length="132" mass="14286">MAALHSSSFLTISIILFICFLSLSSSSVDALGGKKLVGGKTEIKDVKTNKQVQDLGKYSVGQYNLKFKKGEKGSLTFKEVVKAQSQVVAGIQYFLKVSAIQNGKPKLFDAVVVVKAWQKPSNLLVSFNPSSN</sequence>
<evidence type="ECO:0000256" key="2">
    <source>
        <dbReference type="ARBA" id="ARBA00022704"/>
    </source>
</evidence>
<accession>A0AAD4SYG5</accession>
<dbReference type="AlphaFoldDB" id="A0AAD4SYG5"/>
<dbReference type="GO" id="GO:0004869">
    <property type="term" value="F:cysteine-type endopeptidase inhibitor activity"/>
    <property type="evidence" value="ECO:0007669"/>
    <property type="project" value="UniProtKB-KW"/>
</dbReference>
<feature type="chain" id="PRO_5041941507" description="Cystatin domain-containing protein" evidence="3">
    <location>
        <begin position="31"/>
        <end position="132"/>
    </location>
</feature>
<feature type="domain" description="Cystatin" evidence="4">
    <location>
        <begin position="35"/>
        <end position="130"/>
    </location>
</feature>
<name>A0AAD4SYG5_9MAGN</name>
<dbReference type="InterPro" id="IPR000010">
    <property type="entry name" value="Cystatin_dom"/>
</dbReference>
<keyword evidence="2" id="KW-0789">Thiol protease inhibitor</keyword>
<dbReference type="SUPFAM" id="SSF54403">
    <property type="entry name" value="Cystatin/monellin"/>
    <property type="match status" value="1"/>
</dbReference>
<reference evidence="5" key="1">
    <citation type="submission" date="2022-04" db="EMBL/GenBank/DDBJ databases">
        <title>A functionally conserved STORR gene fusion in Papaver species that diverged 16.8 million years ago.</title>
        <authorList>
            <person name="Catania T."/>
        </authorList>
    </citation>
    <scope>NUCLEOTIDE SEQUENCE</scope>
    <source>
        <strain evidence="5">S-188037</strain>
    </source>
</reference>
<feature type="signal peptide" evidence="3">
    <location>
        <begin position="1"/>
        <end position="30"/>
    </location>
</feature>
<dbReference type="Gene3D" id="3.10.450.10">
    <property type="match status" value="1"/>
</dbReference>
<evidence type="ECO:0000256" key="1">
    <source>
        <dbReference type="ARBA" id="ARBA00022690"/>
    </source>
</evidence>
<dbReference type="Proteomes" id="UP001202328">
    <property type="component" value="Unassembled WGS sequence"/>
</dbReference>
<evidence type="ECO:0000313" key="5">
    <source>
        <dbReference type="EMBL" id="KAI3926210.1"/>
    </source>
</evidence>
<keyword evidence="6" id="KW-1185">Reference proteome</keyword>
<dbReference type="PANTHER" id="PTHR47373">
    <property type="entry name" value="CYSTEINE PROTEINASE INHIBITOR 2"/>
    <property type="match status" value="1"/>
</dbReference>
<comment type="caution">
    <text evidence="5">The sequence shown here is derived from an EMBL/GenBank/DDBJ whole genome shotgun (WGS) entry which is preliminary data.</text>
</comment>
<evidence type="ECO:0000313" key="6">
    <source>
        <dbReference type="Proteomes" id="UP001202328"/>
    </source>
</evidence>
<dbReference type="PANTHER" id="PTHR47373:SF1">
    <property type="entry name" value="CYSTEINE PROTEINASE INHIBITOR 2"/>
    <property type="match status" value="1"/>
</dbReference>
<evidence type="ECO:0000259" key="4">
    <source>
        <dbReference type="SMART" id="SM00043"/>
    </source>
</evidence>
<keyword evidence="1" id="KW-0646">Protease inhibitor</keyword>
<dbReference type="CDD" id="cd00042">
    <property type="entry name" value="CY"/>
    <property type="match status" value="1"/>
</dbReference>
<proteinExistence type="predicted"/>
<dbReference type="Pfam" id="PF16845">
    <property type="entry name" value="SQAPI"/>
    <property type="match status" value="1"/>
</dbReference>
<dbReference type="SMART" id="SM00043">
    <property type="entry name" value="CY"/>
    <property type="match status" value="1"/>
</dbReference>
<evidence type="ECO:0000256" key="3">
    <source>
        <dbReference type="SAM" id="SignalP"/>
    </source>
</evidence>
<keyword evidence="3" id="KW-0732">Signal</keyword>
<dbReference type="InterPro" id="IPR046350">
    <property type="entry name" value="Cystatin_sf"/>
</dbReference>
<organism evidence="5 6">
    <name type="scientific">Papaver atlanticum</name>
    <dbReference type="NCBI Taxonomy" id="357466"/>
    <lineage>
        <taxon>Eukaryota</taxon>
        <taxon>Viridiplantae</taxon>
        <taxon>Streptophyta</taxon>
        <taxon>Embryophyta</taxon>
        <taxon>Tracheophyta</taxon>
        <taxon>Spermatophyta</taxon>
        <taxon>Magnoliopsida</taxon>
        <taxon>Ranunculales</taxon>
        <taxon>Papaveraceae</taxon>
        <taxon>Papaveroideae</taxon>
        <taxon>Papaver</taxon>
    </lineage>
</organism>